<evidence type="ECO:0000313" key="2">
    <source>
        <dbReference type="Proteomes" id="UP000053958"/>
    </source>
</evidence>
<dbReference type="RefSeq" id="XP_013322748.1">
    <property type="nucleotide sequence ID" value="XM_013467294.1"/>
</dbReference>
<dbReference type="Proteomes" id="UP000053958">
    <property type="component" value="Unassembled WGS sequence"/>
</dbReference>
<accession>A0A0F4YDW7</accession>
<dbReference type="GeneID" id="25313366"/>
<feature type="non-terminal residue" evidence="1">
    <location>
        <position position="1"/>
    </location>
</feature>
<dbReference type="AlphaFoldDB" id="A0A0F4YDW7"/>
<gene>
    <name evidence="1" type="ORF">T310_10305</name>
</gene>
<name>A0A0F4YDW7_RASE3</name>
<proteinExistence type="predicted"/>
<reference evidence="1 2" key="1">
    <citation type="submission" date="2015-04" db="EMBL/GenBank/DDBJ databases">
        <authorList>
            <person name="Heijne W.H."/>
            <person name="Fedorova N.D."/>
            <person name="Nierman W.C."/>
            <person name="Vollebregt A.W."/>
            <person name="Zhao Z."/>
            <person name="Wu L."/>
            <person name="Kumar M."/>
            <person name="Stam H."/>
            <person name="van den Berg M.A."/>
            <person name="Pel H.J."/>
        </authorList>
    </citation>
    <scope>NUCLEOTIDE SEQUENCE [LARGE SCALE GENOMIC DNA]</scope>
    <source>
        <strain evidence="1 2">CBS 393.64</strain>
    </source>
</reference>
<evidence type="ECO:0000313" key="1">
    <source>
        <dbReference type="EMBL" id="KKA16136.1"/>
    </source>
</evidence>
<protein>
    <submittedName>
        <fullName evidence="1">Uncharacterized protein</fullName>
    </submittedName>
</protein>
<organism evidence="1 2">
    <name type="scientific">Rasamsonia emersonii (strain ATCC 16479 / CBS 393.64 / IMI 116815)</name>
    <dbReference type="NCBI Taxonomy" id="1408163"/>
    <lineage>
        <taxon>Eukaryota</taxon>
        <taxon>Fungi</taxon>
        <taxon>Dikarya</taxon>
        <taxon>Ascomycota</taxon>
        <taxon>Pezizomycotina</taxon>
        <taxon>Eurotiomycetes</taxon>
        <taxon>Eurotiomycetidae</taxon>
        <taxon>Eurotiales</taxon>
        <taxon>Trichocomaceae</taxon>
        <taxon>Rasamsonia</taxon>
    </lineage>
</organism>
<comment type="caution">
    <text evidence="1">The sequence shown here is derived from an EMBL/GenBank/DDBJ whole genome shotgun (WGS) entry which is preliminary data.</text>
</comment>
<sequence length="110" mass="12876">KYYFCLYVCTYTHGVQPIVYCIHYLGRYINVAVSWLQIQKYIYSSKGKKKKGMHGYTIDPIPYPNPVNYSGQCKNAFQDMTSSVVLSDECDRNCFSFLSSFSFFVFFFVE</sequence>
<keyword evidence="2" id="KW-1185">Reference proteome</keyword>
<dbReference type="EMBL" id="LASV01000828">
    <property type="protein sequence ID" value="KKA16136.1"/>
    <property type="molecule type" value="Genomic_DNA"/>
</dbReference>